<dbReference type="Pfam" id="PF07238">
    <property type="entry name" value="PilZ"/>
    <property type="match status" value="1"/>
</dbReference>
<dbReference type="PROSITE" id="PS51257">
    <property type="entry name" value="PROKAR_LIPOPROTEIN"/>
    <property type="match status" value="1"/>
</dbReference>
<dbReference type="OrthoDB" id="7409359at2"/>
<dbReference type="GO" id="GO:0035438">
    <property type="term" value="F:cyclic-di-GMP binding"/>
    <property type="evidence" value="ECO:0007669"/>
    <property type="project" value="InterPro"/>
</dbReference>
<name>A0A418VFI5_RHOPL</name>
<dbReference type="EMBL" id="QYYD01000010">
    <property type="protein sequence ID" value="RJF74826.1"/>
    <property type="molecule type" value="Genomic_DNA"/>
</dbReference>
<gene>
    <name evidence="2" type="ORF">D4Q52_11185</name>
</gene>
<organism evidence="2 3">
    <name type="scientific">Rhodopseudomonas palustris</name>
    <dbReference type="NCBI Taxonomy" id="1076"/>
    <lineage>
        <taxon>Bacteria</taxon>
        <taxon>Pseudomonadati</taxon>
        <taxon>Pseudomonadota</taxon>
        <taxon>Alphaproteobacteria</taxon>
        <taxon>Hyphomicrobiales</taxon>
        <taxon>Nitrobacteraceae</taxon>
        <taxon>Rhodopseudomonas</taxon>
    </lineage>
</organism>
<evidence type="ECO:0000259" key="1">
    <source>
        <dbReference type="Pfam" id="PF07238"/>
    </source>
</evidence>
<dbReference type="AlphaFoldDB" id="A0A418VFI5"/>
<protein>
    <submittedName>
        <fullName evidence="2">PilZ domain-containing protein</fullName>
    </submittedName>
</protein>
<comment type="caution">
    <text evidence="2">The sequence shown here is derived from an EMBL/GenBank/DDBJ whole genome shotgun (WGS) entry which is preliminary data.</text>
</comment>
<dbReference type="InterPro" id="IPR009875">
    <property type="entry name" value="PilZ_domain"/>
</dbReference>
<dbReference type="SUPFAM" id="SSF141371">
    <property type="entry name" value="PilZ domain-like"/>
    <property type="match status" value="1"/>
</dbReference>
<dbReference type="Proteomes" id="UP000285523">
    <property type="component" value="Unassembled WGS sequence"/>
</dbReference>
<sequence length="85" mass="9386">MTGNRVDDNRRSPRQGVEEPAHVSFNGVSLGCLVVNISEEGAALEVEFAAYIPPRFRLVTASGVRDCRLVWIKQTRIGVAFDDQP</sequence>
<feature type="domain" description="PilZ" evidence="1">
    <location>
        <begin position="9"/>
        <end position="83"/>
    </location>
</feature>
<accession>A0A418VFI5</accession>
<reference evidence="2 3" key="1">
    <citation type="submission" date="2018-09" db="EMBL/GenBank/DDBJ databases">
        <title>Draft genome sequence of Rhodopseudomonas palustris 2.1.18.</title>
        <authorList>
            <person name="Robertson S.L."/>
            <person name="Meyer T.E."/>
            <person name="Kyndt J.A."/>
        </authorList>
    </citation>
    <scope>NUCLEOTIDE SEQUENCE [LARGE SCALE GENOMIC DNA]</scope>
    <source>
        <strain evidence="2 3">2.1.18</strain>
    </source>
</reference>
<evidence type="ECO:0000313" key="2">
    <source>
        <dbReference type="EMBL" id="RJF74826.1"/>
    </source>
</evidence>
<evidence type="ECO:0000313" key="3">
    <source>
        <dbReference type="Proteomes" id="UP000285523"/>
    </source>
</evidence>
<proteinExistence type="predicted"/>